<dbReference type="EMBL" id="UOEL01000070">
    <property type="protein sequence ID" value="VAW11740.1"/>
    <property type="molecule type" value="Genomic_DNA"/>
</dbReference>
<keyword evidence="1" id="KW-0812">Transmembrane</keyword>
<gene>
    <name evidence="2" type="ORF">MNBD_BACTEROID03-215</name>
</gene>
<sequence>MFIFLCVYIFKWGKPGKLLSLKSILFIELLCLSVIAIFYKMVIEIKENVLTISFGVGLIKKRLDMNNIRKDTIDIRKIPLYYGAGIRITPFGTLYNVTSGQAVTFTTKKENKRFAIVTQDSSRLIEILKDY</sequence>
<feature type="transmembrane region" description="Helical" evidence="1">
    <location>
        <begin position="20"/>
        <end position="39"/>
    </location>
</feature>
<evidence type="ECO:0008006" key="3">
    <source>
        <dbReference type="Google" id="ProtNLM"/>
    </source>
</evidence>
<dbReference type="AlphaFoldDB" id="A0A3B0T485"/>
<keyword evidence="1" id="KW-1133">Transmembrane helix</keyword>
<reference evidence="2" key="1">
    <citation type="submission" date="2018-06" db="EMBL/GenBank/DDBJ databases">
        <authorList>
            <person name="Zhirakovskaya E."/>
        </authorList>
    </citation>
    <scope>NUCLEOTIDE SEQUENCE</scope>
</reference>
<name>A0A3B0T485_9ZZZZ</name>
<accession>A0A3B0T485</accession>
<evidence type="ECO:0000313" key="2">
    <source>
        <dbReference type="EMBL" id="VAW11740.1"/>
    </source>
</evidence>
<evidence type="ECO:0000256" key="1">
    <source>
        <dbReference type="SAM" id="Phobius"/>
    </source>
</evidence>
<proteinExistence type="predicted"/>
<organism evidence="2">
    <name type="scientific">hydrothermal vent metagenome</name>
    <dbReference type="NCBI Taxonomy" id="652676"/>
    <lineage>
        <taxon>unclassified sequences</taxon>
        <taxon>metagenomes</taxon>
        <taxon>ecological metagenomes</taxon>
    </lineage>
</organism>
<protein>
    <recommendedName>
        <fullName evidence="3">DUF304 domain-containing protein</fullName>
    </recommendedName>
</protein>
<keyword evidence="1" id="KW-0472">Membrane</keyword>